<feature type="binding site" evidence="11">
    <location>
        <position position="257"/>
    </location>
    <ligand>
        <name>Zn(2+)</name>
        <dbReference type="ChEBI" id="CHEBI:29105"/>
        <note>catalytic</note>
    </ligand>
</feature>
<name>A0ABV6ZTG0_9PROT</name>
<feature type="active site" evidence="11">
    <location>
        <position position="175"/>
    </location>
</feature>
<dbReference type="Proteomes" id="UP001595379">
    <property type="component" value="Unassembled WGS sequence"/>
</dbReference>
<keyword evidence="2 11" id="KW-1003">Cell membrane</keyword>
<comment type="subcellular location">
    <subcellularLocation>
        <location evidence="11">Cell membrane</location>
        <topology evidence="11">Multi-pass membrane protein</topology>
    </subcellularLocation>
</comment>
<evidence type="ECO:0000256" key="3">
    <source>
        <dbReference type="ARBA" id="ARBA00022670"/>
    </source>
</evidence>
<feature type="transmembrane region" description="Helical" evidence="11">
    <location>
        <begin position="186"/>
        <end position="209"/>
    </location>
</feature>
<evidence type="ECO:0000313" key="14">
    <source>
        <dbReference type="Proteomes" id="UP001595379"/>
    </source>
</evidence>
<evidence type="ECO:0000256" key="11">
    <source>
        <dbReference type="HAMAP-Rule" id="MF_00188"/>
    </source>
</evidence>
<dbReference type="HAMAP" id="MF_00188">
    <property type="entry name" value="Pept_M48_protease_HtpX"/>
    <property type="match status" value="1"/>
</dbReference>
<comment type="similarity">
    <text evidence="1 11">Belongs to the peptidase M48B family.</text>
</comment>
<feature type="transmembrane region" description="Helical" evidence="11">
    <location>
        <begin position="20"/>
        <end position="43"/>
    </location>
</feature>
<evidence type="ECO:0000313" key="13">
    <source>
        <dbReference type="EMBL" id="MFC2924719.1"/>
    </source>
</evidence>
<dbReference type="InterPro" id="IPR022919">
    <property type="entry name" value="Pept_M48_protease_HtpX"/>
</dbReference>
<evidence type="ECO:0000256" key="8">
    <source>
        <dbReference type="ARBA" id="ARBA00022989"/>
    </source>
</evidence>
<dbReference type="EC" id="3.4.24.-" evidence="11"/>
<protein>
    <recommendedName>
        <fullName evidence="11">Protease HtpX homolog</fullName>
        <ecNumber evidence="11">3.4.24.-</ecNumber>
    </recommendedName>
</protein>
<feature type="binding site" evidence="11">
    <location>
        <position position="174"/>
    </location>
    <ligand>
        <name>Zn(2+)</name>
        <dbReference type="ChEBI" id="CHEBI:29105"/>
        <note>catalytic</note>
    </ligand>
</feature>
<evidence type="ECO:0000256" key="10">
    <source>
        <dbReference type="ARBA" id="ARBA00023136"/>
    </source>
</evidence>
<keyword evidence="5 11" id="KW-0479">Metal-binding</keyword>
<accession>A0ABV6ZTG0</accession>
<dbReference type="Gene3D" id="3.30.2010.10">
    <property type="entry name" value="Metalloproteases ('zincins'), catalytic domain"/>
    <property type="match status" value="1"/>
</dbReference>
<evidence type="ECO:0000256" key="1">
    <source>
        <dbReference type="ARBA" id="ARBA00009779"/>
    </source>
</evidence>
<keyword evidence="8 11" id="KW-1133">Transmembrane helix</keyword>
<keyword evidence="3 11" id="KW-0645">Protease</keyword>
<evidence type="ECO:0000256" key="2">
    <source>
        <dbReference type="ARBA" id="ARBA00022475"/>
    </source>
</evidence>
<dbReference type="Pfam" id="PF01435">
    <property type="entry name" value="Peptidase_M48"/>
    <property type="match status" value="1"/>
</dbReference>
<evidence type="ECO:0000256" key="5">
    <source>
        <dbReference type="ARBA" id="ARBA00022723"/>
    </source>
</evidence>
<dbReference type="InterPro" id="IPR001915">
    <property type="entry name" value="Peptidase_M48"/>
</dbReference>
<dbReference type="CDD" id="cd07340">
    <property type="entry name" value="M48B_Htpx_like"/>
    <property type="match status" value="1"/>
</dbReference>
<dbReference type="PANTHER" id="PTHR43221:SF2">
    <property type="entry name" value="PROTEASE HTPX HOMOLOG"/>
    <property type="match status" value="1"/>
</dbReference>
<evidence type="ECO:0000256" key="4">
    <source>
        <dbReference type="ARBA" id="ARBA00022692"/>
    </source>
</evidence>
<comment type="cofactor">
    <cofactor evidence="11">
        <name>Zn(2+)</name>
        <dbReference type="ChEBI" id="CHEBI:29105"/>
    </cofactor>
    <text evidence="11">Binds 1 zinc ion per subunit.</text>
</comment>
<organism evidence="13 14">
    <name type="scientific">Hyphobacterium vulgare</name>
    <dbReference type="NCBI Taxonomy" id="1736751"/>
    <lineage>
        <taxon>Bacteria</taxon>
        <taxon>Pseudomonadati</taxon>
        <taxon>Pseudomonadota</taxon>
        <taxon>Alphaproteobacteria</taxon>
        <taxon>Maricaulales</taxon>
        <taxon>Maricaulaceae</taxon>
        <taxon>Hyphobacterium</taxon>
    </lineage>
</organism>
<feature type="transmembrane region" description="Helical" evidence="11">
    <location>
        <begin position="229"/>
        <end position="252"/>
    </location>
</feature>
<dbReference type="PANTHER" id="PTHR43221">
    <property type="entry name" value="PROTEASE HTPX"/>
    <property type="match status" value="1"/>
</dbReference>
<evidence type="ECO:0000256" key="6">
    <source>
        <dbReference type="ARBA" id="ARBA00022801"/>
    </source>
</evidence>
<evidence type="ECO:0000256" key="9">
    <source>
        <dbReference type="ARBA" id="ARBA00023049"/>
    </source>
</evidence>
<keyword evidence="9 11" id="KW-0482">Metalloprotease</keyword>
<dbReference type="InterPro" id="IPR050083">
    <property type="entry name" value="HtpX_protease"/>
</dbReference>
<comment type="caution">
    <text evidence="13">The sequence shown here is derived from an EMBL/GenBank/DDBJ whole genome shotgun (WGS) entry which is preliminary data.</text>
</comment>
<keyword evidence="14" id="KW-1185">Reference proteome</keyword>
<reference evidence="14" key="1">
    <citation type="journal article" date="2019" name="Int. J. Syst. Evol. Microbiol.">
        <title>The Global Catalogue of Microorganisms (GCM) 10K type strain sequencing project: providing services to taxonomists for standard genome sequencing and annotation.</title>
        <authorList>
            <consortium name="The Broad Institute Genomics Platform"/>
            <consortium name="The Broad Institute Genome Sequencing Center for Infectious Disease"/>
            <person name="Wu L."/>
            <person name="Ma J."/>
        </authorList>
    </citation>
    <scope>NUCLEOTIDE SEQUENCE [LARGE SCALE GENOMIC DNA]</scope>
    <source>
        <strain evidence="14">KCTC 52487</strain>
    </source>
</reference>
<proteinExistence type="inferred from homology"/>
<feature type="domain" description="Peptidase M48" evidence="12">
    <location>
        <begin position="109"/>
        <end position="325"/>
    </location>
</feature>
<keyword evidence="4 11" id="KW-0812">Transmembrane</keyword>
<sequence>MLGATGLRTHIWNNNLKSVLLLAGFPFLLMLLALAASLVLVAFTGGEGGSYASKSGGYSSSTFDAVMANWPQMALWSVIIAGIWFIIAWFSHQAMIDAATGARKVTREEQPELYNLLENLCISRGITMPSLRIIETPQMNAYASGLTEKQYSVTVTSGLMQRLDRDELEAVLAHELTHILNRDVRLLVISVIFVGIFSFVAQIGVRAMFHGAVVRSGRSRRGGGGNAAVLMLIAVGIVALAWFLAIAIRFALSRKREYMADAGAVELTRNPDAMIGALEKISGHAAMDEAPSEIREMMIENPKSGFSGIFMTHPPIEKRIEALEKFAGGRREPGYSAVPTV</sequence>
<gene>
    <name evidence="11" type="primary">htpX</name>
    <name evidence="13" type="ORF">ACFOOR_01225</name>
</gene>
<evidence type="ECO:0000259" key="12">
    <source>
        <dbReference type="Pfam" id="PF01435"/>
    </source>
</evidence>
<feature type="transmembrane region" description="Helical" evidence="11">
    <location>
        <begin position="73"/>
        <end position="90"/>
    </location>
</feature>
<evidence type="ECO:0000256" key="7">
    <source>
        <dbReference type="ARBA" id="ARBA00022833"/>
    </source>
</evidence>
<feature type="binding site" evidence="11">
    <location>
        <position position="178"/>
    </location>
    <ligand>
        <name>Zn(2+)</name>
        <dbReference type="ChEBI" id="CHEBI:29105"/>
        <note>catalytic</note>
    </ligand>
</feature>
<dbReference type="RefSeq" id="WP_343163570.1">
    <property type="nucleotide sequence ID" value="NZ_JBHRSV010000001.1"/>
</dbReference>
<keyword evidence="10 11" id="KW-0472">Membrane</keyword>
<keyword evidence="6 11" id="KW-0378">Hydrolase</keyword>
<keyword evidence="7 11" id="KW-0862">Zinc</keyword>
<dbReference type="EMBL" id="JBHRSV010000001">
    <property type="protein sequence ID" value="MFC2924719.1"/>
    <property type="molecule type" value="Genomic_DNA"/>
</dbReference>